<evidence type="ECO:0000256" key="4">
    <source>
        <dbReference type="ARBA" id="ARBA00022989"/>
    </source>
</evidence>
<feature type="transmembrane region" description="Helical" evidence="6">
    <location>
        <begin position="134"/>
        <end position="159"/>
    </location>
</feature>
<dbReference type="GO" id="GO:0015171">
    <property type="term" value="F:amino acid transmembrane transporter activity"/>
    <property type="evidence" value="ECO:0007669"/>
    <property type="project" value="TreeGrafter"/>
</dbReference>
<dbReference type="AlphaFoldDB" id="A0A1B2DET2"/>
<feature type="transmembrane region" description="Helical" evidence="6">
    <location>
        <begin position="40"/>
        <end position="62"/>
    </location>
</feature>
<feature type="transmembrane region" description="Helical" evidence="6">
    <location>
        <begin position="68"/>
        <end position="85"/>
    </location>
</feature>
<dbReference type="EMBL" id="CP016808">
    <property type="protein sequence ID" value="ANY66206.1"/>
    <property type="molecule type" value="Genomic_DNA"/>
</dbReference>
<keyword evidence="4 6" id="KW-1133">Transmembrane helix</keyword>
<dbReference type="Pfam" id="PF01810">
    <property type="entry name" value="LysE"/>
    <property type="match status" value="1"/>
</dbReference>
<keyword evidence="3 6" id="KW-0812">Transmembrane</keyword>
<dbReference type="PANTHER" id="PTHR30086">
    <property type="entry name" value="ARGININE EXPORTER PROTEIN ARGO"/>
    <property type="match status" value="1"/>
</dbReference>
<evidence type="ECO:0000256" key="6">
    <source>
        <dbReference type="SAM" id="Phobius"/>
    </source>
</evidence>
<dbReference type="GO" id="GO:0005886">
    <property type="term" value="C:plasma membrane"/>
    <property type="evidence" value="ECO:0007669"/>
    <property type="project" value="UniProtKB-SubCell"/>
</dbReference>
<evidence type="ECO:0000256" key="1">
    <source>
        <dbReference type="ARBA" id="ARBA00004651"/>
    </source>
</evidence>
<dbReference type="InterPro" id="IPR001123">
    <property type="entry name" value="LeuE-type"/>
</dbReference>
<evidence type="ECO:0000256" key="5">
    <source>
        <dbReference type="ARBA" id="ARBA00023136"/>
    </source>
</evidence>
<dbReference type="RefSeq" id="WP_099517575.1">
    <property type="nucleotide sequence ID" value="NZ_CP016808.1"/>
</dbReference>
<name>A0A1B2DET2_9BACL</name>
<keyword evidence="2" id="KW-1003">Cell membrane</keyword>
<evidence type="ECO:0000313" key="7">
    <source>
        <dbReference type="EMBL" id="ANY66206.1"/>
    </source>
</evidence>
<organism evidence="7">
    <name type="scientific">Paenibacillus sp. BIHB 4019</name>
    <dbReference type="NCBI Taxonomy" id="1870819"/>
    <lineage>
        <taxon>Bacteria</taxon>
        <taxon>Bacillati</taxon>
        <taxon>Bacillota</taxon>
        <taxon>Bacilli</taxon>
        <taxon>Bacillales</taxon>
        <taxon>Paenibacillaceae</taxon>
        <taxon>Paenibacillus</taxon>
    </lineage>
</organism>
<evidence type="ECO:0000256" key="2">
    <source>
        <dbReference type="ARBA" id="ARBA00022475"/>
    </source>
</evidence>
<dbReference type="PANTHER" id="PTHR30086:SF20">
    <property type="entry name" value="ARGININE EXPORTER PROTEIN ARGO-RELATED"/>
    <property type="match status" value="1"/>
</dbReference>
<reference evidence="7" key="1">
    <citation type="submission" date="2016-08" db="EMBL/GenBank/DDBJ databases">
        <title>Complete Genome Seqeunce of Paenibacillus sp. BIHB 4019 from tea rhizoplane.</title>
        <authorList>
            <person name="Thakur R."/>
            <person name="Swarnkar M.K."/>
            <person name="Gulati A."/>
        </authorList>
    </citation>
    <scope>NUCLEOTIDE SEQUENCE [LARGE SCALE GENOMIC DNA]</scope>
    <source>
        <strain evidence="7">BIHB4019</strain>
    </source>
</reference>
<keyword evidence="5 6" id="KW-0472">Membrane</keyword>
<dbReference type="GO" id="GO:0033228">
    <property type="term" value="P:cysteine export across plasma membrane"/>
    <property type="evidence" value="ECO:0007669"/>
    <property type="project" value="TreeGrafter"/>
</dbReference>
<feature type="transmembrane region" description="Helical" evidence="6">
    <location>
        <begin position="106"/>
        <end position="128"/>
    </location>
</feature>
<feature type="transmembrane region" description="Helical" evidence="6">
    <location>
        <begin position="6"/>
        <end position="28"/>
    </location>
</feature>
<accession>A0A1B2DET2</accession>
<proteinExistence type="predicted"/>
<protein>
    <submittedName>
        <fullName evidence="7">Lysine transporter LysE</fullName>
    </submittedName>
</protein>
<comment type="subcellular location">
    <subcellularLocation>
        <location evidence="1">Cell membrane</location>
        <topology evidence="1">Multi-pass membrane protein</topology>
    </subcellularLocation>
</comment>
<feature type="transmembrane region" description="Helical" evidence="6">
    <location>
        <begin position="171"/>
        <end position="190"/>
    </location>
</feature>
<gene>
    <name evidence="7" type="ORF">BBD42_06815</name>
</gene>
<sequence length="191" mass="20855">MDMASFLIYCVIATFTPGPTNIVILSTVQNSGAKQALTYTYGAAVGFGLLLVISAVLNTALLTILPKILLMMQIVGSCYMIYLAYQVCKMDASNPAANQTATFRSGFLLQFLNPKVVLFALTVIPNFIMPYYSAIPAVTISIIAITLIGFLAFVTWVVFGKIFKAFLQKHNKIVNAIMALSLVYAAIMIWM</sequence>
<evidence type="ECO:0000256" key="3">
    <source>
        <dbReference type="ARBA" id="ARBA00022692"/>
    </source>
</evidence>